<evidence type="ECO:0008006" key="3">
    <source>
        <dbReference type="Google" id="ProtNLM"/>
    </source>
</evidence>
<dbReference type="RefSeq" id="WP_065411202.1">
    <property type="nucleotide sequence ID" value="NZ_MAYT01000027.1"/>
</dbReference>
<dbReference type="EMBL" id="MAYT01000027">
    <property type="protein sequence ID" value="OCA85233.1"/>
    <property type="molecule type" value="Genomic_DNA"/>
</dbReference>
<sequence>MTITNNQILKDGAITTGSITSGLLNPEQSKQFIQQTFEATALGGLIRKEMRRAKTGEIDKIGIDSRILRKKTEDTDDGYRQKPKFDKVEYSTTAVRLPWEITEESLRENIEGQGFEDTVTKLMTTQLGIDLEDLYLNGDEATLDTDPDYDFLKINDGWLKQLTTGSHVEDRSAKDAGAISLNVFYDALSQLPDKYNDGSLRWLVAPSLKQKWEHYLLNENIKNGGGLSESIMNAPASIPFVTVPRMPKDKMMLVNPKNLIVVNTYDVKIRKTVEGKEAIMQDKRFYVVHLDFDPIIEEKDAAVLVKGLA</sequence>
<dbReference type="Proteomes" id="UP000092578">
    <property type="component" value="Unassembled WGS sequence"/>
</dbReference>
<protein>
    <recommendedName>
        <fullName evidence="3">Major capsid protein</fullName>
    </recommendedName>
</protein>
<proteinExistence type="predicted"/>
<accession>A0A1B9AMS2</accession>
<dbReference type="SUPFAM" id="SSF56563">
    <property type="entry name" value="Major capsid protein gp5"/>
    <property type="match status" value="1"/>
</dbReference>
<name>A0A1B9AMS2_9BACI</name>
<dbReference type="InterPro" id="IPR006441">
    <property type="entry name" value="Phage_P2_GpN"/>
</dbReference>
<evidence type="ECO:0000313" key="1">
    <source>
        <dbReference type="EMBL" id="OCA85233.1"/>
    </source>
</evidence>
<evidence type="ECO:0000313" key="2">
    <source>
        <dbReference type="Proteomes" id="UP000092578"/>
    </source>
</evidence>
<organism evidence="1 2">
    <name type="scientific">Pseudobacillus wudalianchiensis</name>
    <dbReference type="NCBI Taxonomy" id="1743143"/>
    <lineage>
        <taxon>Bacteria</taxon>
        <taxon>Bacillati</taxon>
        <taxon>Bacillota</taxon>
        <taxon>Bacilli</taxon>
        <taxon>Bacillales</taxon>
        <taxon>Bacillaceae</taxon>
        <taxon>Pseudobacillus</taxon>
    </lineage>
</organism>
<keyword evidence="2" id="KW-1185">Reference proteome</keyword>
<dbReference type="AlphaFoldDB" id="A0A1B9AMS2"/>
<dbReference type="Pfam" id="PF05125">
    <property type="entry name" value="Phage_cap_P2"/>
    <property type="match status" value="1"/>
</dbReference>
<comment type="caution">
    <text evidence="1">The sequence shown here is derived from an EMBL/GenBank/DDBJ whole genome shotgun (WGS) entry which is preliminary data.</text>
</comment>
<gene>
    <name evidence="1" type="ORF">A8F95_11200</name>
</gene>
<reference evidence="2" key="1">
    <citation type="submission" date="2016-05" db="EMBL/GenBank/DDBJ databases">
        <authorList>
            <person name="Liu B."/>
            <person name="Wang J."/>
            <person name="Zhu Y."/>
            <person name="Liu G."/>
            <person name="Chen Q."/>
            <person name="Chen Z."/>
            <person name="Lan J."/>
            <person name="Che J."/>
            <person name="Ge C."/>
            <person name="Shi H."/>
            <person name="Pan Z."/>
            <person name="Liu X."/>
        </authorList>
    </citation>
    <scope>NUCLEOTIDE SEQUENCE [LARGE SCALE GENOMIC DNA]</scope>
    <source>
        <strain evidence="2">FJAT-27215</strain>
    </source>
</reference>